<reference evidence="1" key="1">
    <citation type="submission" date="2022-11" db="EMBL/GenBank/DDBJ databases">
        <title>beta-Carotene-producing bacterium, Jeongeuplla avenae sp. nov., alleviates the salt stress of Arabidopsis seedlings.</title>
        <authorList>
            <person name="Jiang L."/>
            <person name="Lee J."/>
        </authorList>
    </citation>
    <scope>NUCLEOTIDE SEQUENCE</scope>
    <source>
        <strain evidence="1">DY_R2A_6</strain>
    </source>
</reference>
<evidence type="ECO:0000313" key="1">
    <source>
        <dbReference type="EMBL" id="WAJ26422.1"/>
    </source>
</evidence>
<proteinExistence type="predicted"/>
<keyword evidence="1" id="KW-0378">Hydrolase</keyword>
<dbReference type="EC" id="3.2.2.-" evidence="1"/>
<keyword evidence="2" id="KW-1185">Reference proteome</keyword>
<protein>
    <submittedName>
        <fullName evidence="1">DNA-3-methyladenine glycosylase</fullName>
        <ecNumber evidence="1">3.2.2.-</ecNumber>
    </submittedName>
</protein>
<gene>
    <name evidence="1" type="ORF">OXU80_16145</name>
</gene>
<dbReference type="EMBL" id="CP113520">
    <property type="protein sequence ID" value="WAJ26422.1"/>
    <property type="molecule type" value="Genomic_DNA"/>
</dbReference>
<dbReference type="Proteomes" id="UP001163223">
    <property type="component" value="Chromosome"/>
</dbReference>
<accession>A0ACD4NHU8</accession>
<evidence type="ECO:0000313" key="2">
    <source>
        <dbReference type="Proteomes" id="UP001163223"/>
    </source>
</evidence>
<name>A0ACD4NHU8_9HYPH</name>
<sequence>MTEIAPRRLDVHFFERDAVTLAGALIGVTLLVDGVGGPIVETEAYTPDDPASHSYRGQTPRNASMFGPPGRAYVYRSYGIHWCLNLVCGQGEAGSAVLIRAIEPRHGLERMRERRGLESARLLCSGPGRLAQALGVTIEQDGLPLDAPPFELFAALDAMEVATGPRIGITRAVEQPWRFGLSGSPFLSRKL</sequence>
<organism evidence="1 2">
    <name type="scientific">Antarcticirhabdus aurantiaca</name>
    <dbReference type="NCBI Taxonomy" id="2606717"/>
    <lineage>
        <taxon>Bacteria</taxon>
        <taxon>Pseudomonadati</taxon>
        <taxon>Pseudomonadota</taxon>
        <taxon>Alphaproteobacteria</taxon>
        <taxon>Hyphomicrobiales</taxon>
        <taxon>Aurantimonadaceae</taxon>
        <taxon>Antarcticirhabdus</taxon>
    </lineage>
</organism>
<keyword evidence="1" id="KW-0326">Glycosidase</keyword>